<feature type="domain" description="Peptidoglycan binding-like" evidence="2">
    <location>
        <begin position="13"/>
        <end position="56"/>
    </location>
</feature>
<dbReference type="InterPro" id="IPR008258">
    <property type="entry name" value="Transglycosylase_SLT_dom_1"/>
</dbReference>
<comment type="caution">
    <text evidence="3">The sequence shown here is derived from an EMBL/GenBank/DDBJ whole genome shotgun (WGS) entry which is preliminary data.</text>
</comment>
<organism evidence="3 4">
    <name type="scientific">Streptomyces yunnanensis</name>
    <dbReference type="NCBI Taxonomy" id="156453"/>
    <lineage>
        <taxon>Bacteria</taxon>
        <taxon>Bacillati</taxon>
        <taxon>Actinomycetota</taxon>
        <taxon>Actinomycetes</taxon>
        <taxon>Kitasatosporales</taxon>
        <taxon>Streptomycetaceae</taxon>
        <taxon>Streptomyces</taxon>
    </lineage>
</organism>
<dbReference type="Proteomes" id="UP000184388">
    <property type="component" value="Unassembled WGS sequence"/>
</dbReference>
<dbReference type="Pfam" id="PF01464">
    <property type="entry name" value="SLT"/>
    <property type="match status" value="1"/>
</dbReference>
<evidence type="ECO:0000259" key="2">
    <source>
        <dbReference type="Pfam" id="PF01471"/>
    </source>
</evidence>
<dbReference type="InterPro" id="IPR023346">
    <property type="entry name" value="Lysozyme-like_dom_sf"/>
</dbReference>
<dbReference type="InterPro" id="IPR002477">
    <property type="entry name" value="Peptidoglycan-bd-like"/>
</dbReference>
<dbReference type="Gene3D" id="1.10.530.10">
    <property type="match status" value="1"/>
</dbReference>
<reference evidence="4" key="1">
    <citation type="submission" date="2016-11" db="EMBL/GenBank/DDBJ databases">
        <authorList>
            <person name="Jaros S."/>
            <person name="Januszkiewicz K."/>
            <person name="Wedrychowicz H."/>
        </authorList>
    </citation>
    <scope>NUCLEOTIDE SEQUENCE [LARGE SCALE GENOMIC DNA]</scope>
    <source>
        <strain evidence="4">CGMCC 4.3555</strain>
    </source>
</reference>
<dbReference type="SUPFAM" id="SSF47090">
    <property type="entry name" value="PGBD-like"/>
    <property type="match status" value="1"/>
</dbReference>
<dbReference type="Pfam" id="PF01471">
    <property type="entry name" value="PG_binding_1"/>
    <property type="match status" value="1"/>
</dbReference>
<protein>
    <submittedName>
        <fullName evidence="3">Peptidoglycan binding domain-containing protein</fullName>
    </submittedName>
</protein>
<dbReference type="InterPro" id="IPR036365">
    <property type="entry name" value="PGBD-like_sf"/>
</dbReference>
<feature type="domain" description="Transglycosylase SLT" evidence="1">
    <location>
        <begin position="134"/>
        <end position="216"/>
    </location>
</feature>
<evidence type="ECO:0000313" key="4">
    <source>
        <dbReference type="Proteomes" id="UP000184388"/>
    </source>
</evidence>
<accession>A0A9X8QZW8</accession>
<evidence type="ECO:0000259" key="1">
    <source>
        <dbReference type="Pfam" id="PF01464"/>
    </source>
</evidence>
<evidence type="ECO:0000313" key="3">
    <source>
        <dbReference type="EMBL" id="SHN27960.1"/>
    </source>
</evidence>
<gene>
    <name evidence="3" type="ORF">SAMN05216268_12943</name>
</gene>
<dbReference type="EMBL" id="FRBK01000029">
    <property type="protein sequence ID" value="SHN27960.1"/>
    <property type="molecule type" value="Genomic_DNA"/>
</dbReference>
<dbReference type="RefSeq" id="WP_073449315.1">
    <property type="nucleotide sequence ID" value="NZ_FRBK01000029.1"/>
</dbReference>
<dbReference type="InterPro" id="IPR036366">
    <property type="entry name" value="PGBDSf"/>
</dbReference>
<dbReference type="SUPFAM" id="SSF53955">
    <property type="entry name" value="Lysozyme-like"/>
    <property type="match status" value="1"/>
</dbReference>
<sequence>MVALSNVRFSKHNDDVRSTQDALIAAGFSIPQGATGVFDDQTRAAYAAWQRKLGFTDKQADGFPGCASLTKLGHQAGFEVACRHPGAIATDVVRFVKNTNVPKNEATAQGFAVTACEMTGAPPTWVTGVKNRANLLTLMFRESSFNANAVNTADVNAKGPVQVDGARFNCSRGYAQVTAETFAENHQEGTSEHIYDPVANISAAINYIWRRYGDISRVQQANPNLPPHPY</sequence>
<name>A0A9X8QZW8_9ACTN</name>
<dbReference type="Gene3D" id="1.10.101.10">
    <property type="entry name" value="PGBD-like superfamily/PGBD"/>
    <property type="match status" value="1"/>
</dbReference>
<proteinExistence type="predicted"/>
<dbReference type="AlphaFoldDB" id="A0A9X8QZW8"/>